<evidence type="ECO:0000313" key="2">
    <source>
        <dbReference type="Proteomes" id="UP001079430"/>
    </source>
</evidence>
<sequence>MAEARYNRDEWDEKRRRIDAMKEAFASAIAARQAELHHQQTLGRHPIWKTLFSARNRKSSAGIDTVFKD</sequence>
<comment type="caution">
    <text evidence="1">The sequence shown here is derived from an EMBL/GenBank/DDBJ whole genome shotgun (WGS) entry which is preliminary data.</text>
</comment>
<dbReference type="RefSeq" id="WP_269284632.1">
    <property type="nucleotide sequence ID" value="NZ_JAPVOI010000004.1"/>
</dbReference>
<accession>A0ABT4KLP7</accession>
<organism evidence="1 2">
    <name type="scientific">Sinorhizobium psoraleae</name>
    <dbReference type="NCBI Taxonomy" id="520838"/>
    <lineage>
        <taxon>Bacteria</taxon>
        <taxon>Pseudomonadati</taxon>
        <taxon>Pseudomonadota</taxon>
        <taxon>Alphaproteobacteria</taxon>
        <taxon>Hyphomicrobiales</taxon>
        <taxon>Rhizobiaceae</taxon>
        <taxon>Sinorhizobium/Ensifer group</taxon>
        <taxon>Sinorhizobium</taxon>
    </lineage>
</organism>
<keyword evidence="2" id="KW-1185">Reference proteome</keyword>
<dbReference type="EMBL" id="JAPVOI010000004">
    <property type="protein sequence ID" value="MCZ4092868.1"/>
    <property type="molecule type" value="Genomic_DNA"/>
</dbReference>
<gene>
    <name evidence="1" type="ORF">O3W52_23225</name>
</gene>
<dbReference type="Proteomes" id="UP001079430">
    <property type="component" value="Unassembled WGS sequence"/>
</dbReference>
<name>A0ABT4KLP7_9HYPH</name>
<protein>
    <submittedName>
        <fullName evidence="1">Uncharacterized protein</fullName>
    </submittedName>
</protein>
<evidence type="ECO:0000313" key="1">
    <source>
        <dbReference type="EMBL" id="MCZ4092868.1"/>
    </source>
</evidence>
<proteinExistence type="predicted"/>
<reference evidence="1" key="1">
    <citation type="submission" date="2022-10" db="EMBL/GenBank/DDBJ databases">
        <title>Whole genome sequencing of three plant growth promoting bacteria isolated from Vachellia tortilis subsp. raddiana in Morocco.</title>
        <authorList>
            <person name="Hnini M."/>
            <person name="Zouagui R."/>
            <person name="Zouagui H."/>
            <person name="Chemao Elfihri M.-W."/>
            <person name="Ibrahimi A."/>
            <person name="Sbabou L."/>
            <person name="Aurag J."/>
        </authorList>
    </citation>
    <scope>NUCLEOTIDE SEQUENCE</scope>
    <source>
        <strain evidence="1">LMR678</strain>
    </source>
</reference>